<protein>
    <recommendedName>
        <fullName evidence="1">DUF7979 domain-containing protein</fullName>
    </recommendedName>
</protein>
<reference evidence="2 3" key="1">
    <citation type="journal article" date="2019" name="Int. J. Syst. Evol. Microbiol.">
        <title>The Global Catalogue of Microorganisms (GCM) 10K type strain sequencing project: providing services to taxonomists for standard genome sequencing and annotation.</title>
        <authorList>
            <consortium name="The Broad Institute Genomics Platform"/>
            <consortium name="The Broad Institute Genome Sequencing Center for Infectious Disease"/>
            <person name="Wu L."/>
            <person name="Ma J."/>
        </authorList>
    </citation>
    <scope>NUCLEOTIDE SEQUENCE [LARGE SCALE GENOMIC DNA]</scope>
    <source>
        <strain evidence="2 3">JCM 19585</strain>
    </source>
</reference>
<proteinExistence type="predicted"/>
<dbReference type="RefSeq" id="WP_188876558.1">
    <property type="nucleotide sequence ID" value="NZ_BMPF01000001.1"/>
</dbReference>
<dbReference type="EMBL" id="BMPF01000001">
    <property type="protein sequence ID" value="GGL21758.1"/>
    <property type="molecule type" value="Genomic_DNA"/>
</dbReference>
<name>A0A830EY13_9EURY</name>
<dbReference type="InterPro" id="IPR058285">
    <property type="entry name" value="DUF7979"/>
</dbReference>
<sequence>MQRHQWALLVAVLLVGVSVALLAFGVAPLGDQSNPSETHAFTDAINESHCSDVVAYETLTERQRSVVARAVENGTLPENRSAYDFWDDCVRYENRTYVVVRAVA</sequence>
<gene>
    <name evidence="2" type="ORF">GCM10009037_01370</name>
</gene>
<evidence type="ECO:0000313" key="3">
    <source>
        <dbReference type="Proteomes" id="UP000628840"/>
    </source>
</evidence>
<keyword evidence="3" id="KW-1185">Reference proteome</keyword>
<dbReference type="AlphaFoldDB" id="A0A830EY13"/>
<dbReference type="Pfam" id="PF25934">
    <property type="entry name" value="DUF7979"/>
    <property type="match status" value="1"/>
</dbReference>
<comment type="caution">
    <text evidence="2">The sequence shown here is derived from an EMBL/GenBank/DDBJ whole genome shotgun (WGS) entry which is preliminary data.</text>
</comment>
<dbReference type="Proteomes" id="UP000628840">
    <property type="component" value="Unassembled WGS sequence"/>
</dbReference>
<evidence type="ECO:0000259" key="1">
    <source>
        <dbReference type="Pfam" id="PF25934"/>
    </source>
</evidence>
<dbReference type="OrthoDB" id="375177at2157"/>
<evidence type="ECO:0000313" key="2">
    <source>
        <dbReference type="EMBL" id="GGL21758.1"/>
    </source>
</evidence>
<accession>A0A830EY13</accession>
<feature type="domain" description="DUF7979" evidence="1">
    <location>
        <begin position="51"/>
        <end position="99"/>
    </location>
</feature>
<organism evidence="2 3">
    <name type="scientific">Halarchaeum grantii</name>
    <dbReference type="NCBI Taxonomy" id="1193105"/>
    <lineage>
        <taxon>Archaea</taxon>
        <taxon>Methanobacteriati</taxon>
        <taxon>Methanobacteriota</taxon>
        <taxon>Stenosarchaea group</taxon>
        <taxon>Halobacteria</taxon>
        <taxon>Halobacteriales</taxon>
        <taxon>Halobacteriaceae</taxon>
    </lineage>
</organism>